<dbReference type="EMBL" id="QXFV01000170">
    <property type="protein sequence ID" value="KAE9047325.1"/>
    <property type="molecule type" value="Genomic_DNA"/>
</dbReference>
<dbReference type="AlphaFoldDB" id="A0A6A3NPL3"/>
<keyword evidence="4" id="KW-1185">Reference proteome</keyword>
<dbReference type="Proteomes" id="UP000429607">
    <property type="component" value="Unassembled WGS sequence"/>
</dbReference>
<dbReference type="Proteomes" id="UP000434957">
    <property type="component" value="Unassembled WGS sequence"/>
</dbReference>
<organism evidence="1 3">
    <name type="scientific">Phytophthora rubi</name>
    <dbReference type="NCBI Taxonomy" id="129364"/>
    <lineage>
        <taxon>Eukaryota</taxon>
        <taxon>Sar</taxon>
        <taxon>Stramenopiles</taxon>
        <taxon>Oomycota</taxon>
        <taxon>Peronosporomycetes</taxon>
        <taxon>Peronosporales</taxon>
        <taxon>Peronosporaceae</taxon>
        <taxon>Phytophthora</taxon>
    </lineage>
</organism>
<name>A0A6A3NPL3_9STRA</name>
<sequence length="167" mass="15860">MMLLMYDAGTGASAGAGGAGTGAGADGGDGAGTGAGADGGDSAGADAEAGGGGLRAGVGGEADAGAGETHKAAQIVSIGIPCLCPFSPSVKRASAMRPMQLLRRESAQVELVVQEIGGGGLGADAGTILDLTALAGAPSLVVLLARDLVAASPLTQDHWGDCVAMRD</sequence>
<accession>A0A6A3NPL3</accession>
<comment type="caution">
    <text evidence="1">The sequence shown here is derived from an EMBL/GenBank/DDBJ whole genome shotgun (WGS) entry which is preliminary data.</text>
</comment>
<reference evidence="1 3" key="1">
    <citation type="submission" date="2018-09" db="EMBL/GenBank/DDBJ databases">
        <title>Genomic investigation of the strawberry pathogen Phytophthora fragariae indicates pathogenicity is determined by transcriptional variation in three key races.</title>
        <authorList>
            <person name="Adams T.M."/>
            <person name="Armitage A.D."/>
            <person name="Sobczyk M.K."/>
            <person name="Bates H.J."/>
            <person name="Dunwell J.M."/>
            <person name="Nellist C.F."/>
            <person name="Harrison R.J."/>
        </authorList>
    </citation>
    <scope>NUCLEOTIDE SEQUENCE [LARGE SCALE GENOMIC DNA]</scope>
    <source>
        <strain evidence="1 3">SCRP249</strain>
        <strain evidence="2 4">SCRP333</strain>
    </source>
</reference>
<protein>
    <submittedName>
        <fullName evidence="1">Uncharacterized protein</fullName>
    </submittedName>
</protein>
<evidence type="ECO:0000313" key="1">
    <source>
        <dbReference type="EMBL" id="KAE9047325.1"/>
    </source>
</evidence>
<dbReference type="EMBL" id="QXFT01000198">
    <property type="protein sequence ID" value="KAE9351221.1"/>
    <property type="molecule type" value="Genomic_DNA"/>
</dbReference>
<evidence type="ECO:0000313" key="2">
    <source>
        <dbReference type="EMBL" id="KAE9351221.1"/>
    </source>
</evidence>
<evidence type="ECO:0000313" key="4">
    <source>
        <dbReference type="Proteomes" id="UP000434957"/>
    </source>
</evidence>
<proteinExistence type="predicted"/>
<gene>
    <name evidence="1" type="ORF">PR001_g4246</name>
    <name evidence="2" type="ORF">PR003_g4995</name>
</gene>
<evidence type="ECO:0000313" key="3">
    <source>
        <dbReference type="Proteomes" id="UP000429607"/>
    </source>
</evidence>